<protein>
    <submittedName>
        <fullName evidence="1">Uncharacterized protein</fullName>
    </submittedName>
</protein>
<evidence type="ECO:0000313" key="1">
    <source>
        <dbReference type="EMBL" id="MEY8042779.1"/>
    </source>
</evidence>
<organism evidence="1 2">
    <name type="scientific">Saccharopolyspora cebuensis</name>
    <dbReference type="NCBI Taxonomy" id="418759"/>
    <lineage>
        <taxon>Bacteria</taxon>
        <taxon>Bacillati</taxon>
        <taxon>Actinomycetota</taxon>
        <taxon>Actinomycetes</taxon>
        <taxon>Pseudonocardiales</taxon>
        <taxon>Pseudonocardiaceae</taxon>
        <taxon>Saccharopolyspora</taxon>
    </lineage>
</organism>
<evidence type="ECO:0000313" key="2">
    <source>
        <dbReference type="Proteomes" id="UP001564626"/>
    </source>
</evidence>
<proteinExistence type="predicted"/>
<dbReference type="Proteomes" id="UP001564626">
    <property type="component" value="Unassembled WGS sequence"/>
</dbReference>
<accession>A0ABV4CPW4</accession>
<comment type="caution">
    <text evidence="1">The sequence shown here is derived from an EMBL/GenBank/DDBJ whole genome shotgun (WGS) entry which is preliminary data.</text>
</comment>
<keyword evidence="2" id="KW-1185">Reference proteome</keyword>
<dbReference type="EMBL" id="JBGEHV010000065">
    <property type="protein sequence ID" value="MEY8042779.1"/>
    <property type="molecule type" value="Genomic_DNA"/>
</dbReference>
<reference evidence="1 2" key="1">
    <citation type="submission" date="2024-08" db="EMBL/GenBank/DDBJ databases">
        <title>Genome mining of Saccharopolyspora cebuensis PGLac3 from Nigerian medicinal plant.</title>
        <authorList>
            <person name="Ezeobiora C.E."/>
            <person name="Igbokwe N.H."/>
            <person name="Amin D.H."/>
            <person name="Mendie U.E."/>
        </authorList>
    </citation>
    <scope>NUCLEOTIDE SEQUENCE [LARGE SCALE GENOMIC DNA]</scope>
    <source>
        <strain evidence="1 2">PGLac3</strain>
    </source>
</reference>
<gene>
    <name evidence="1" type="ORF">AB8O55_25515</name>
</gene>
<sequence>MIDVTGVRKAVDRAVEPLVRRLVEAGFSPLPCPWAGGDVQLVRVRDEVVIAVLSEYGYATVSRYEARYEPSEPLVHAGRLLTRVDDDPVSALRGLVAGLGPAGSWMVSGSLPESTS</sequence>
<name>A0ABV4CPW4_9PSEU</name>
<dbReference type="RefSeq" id="WP_369775543.1">
    <property type="nucleotide sequence ID" value="NZ_JBGEHV010000065.1"/>
</dbReference>